<keyword evidence="3" id="KW-0256">Endoplasmic reticulum</keyword>
<gene>
    <name evidence="6" type="ORF">KXQ929_LOCUS39340</name>
</gene>
<dbReference type="GO" id="GO:0016705">
    <property type="term" value="F:oxidoreductase activity, acting on paired donors, with incorporation or reduction of molecular oxygen"/>
    <property type="evidence" value="ECO:0007669"/>
    <property type="project" value="InterPro"/>
</dbReference>
<dbReference type="GO" id="GO:0005789">
    <property type="term" value="C:endoplasmic reticulum membrane"/>
    <property type="evidence" value="ECO:0007669"/>
    <property type="project" value="UniProtKB-SubCell"/>
</dbReference>
<dbReference type="Pfam" id="PF00067">
    <property type="entry name" value="p450"/>
    <property type="match status" value="1"/>
</dbReference>
<comment type="caution">
    <text evidence="6">The sequence shown here is derived from an EMBL/GenBank/DDBJ whole genome shotgun (WGS) entry which is preliminary data.</text>
</comment>
<evidence type="ECO:0000256" key="5">
    <source>
        <dbReference type="SAM" id="Phobius"/>
    </source>
</evidence>
<dbReference type="SUPFAM" id="SSF48264">
    <property type="entry name" value="Cytochrome P450"/>
    <property type="match status" value="1"/>
</dbReference>
<accession>A0A820ASI2</accession>
<comment type="similarity">
    <text evidence="2">Belongs to the cytochrome P450 family.</text>
</comment>
<feature type="non-terminal residue" evidence="6">
    <location>
        <position position="1"/>
    </location>
</feature>
<keyword evidence="4 5" id="KW-0472">Membrane</keyword>
<dbReference type="Gene3D" id="1.10.630.10">
    <property type="entry name" value="Cytochrome P450"/>
    <property type="match status" value="1"/>
</dbReference>
<dbReference type="GO" id="GO:0005506">
    <property type="term" value="F:iron ion binding"/>
    <property type="evidence" value="ECO:0007669"/>
    <property type="project" value="InterPro"/>
</dbReference>
<keyword evidence="5" id="KW-0812">Transmembrane</keyword>
<dbReference type="Proteomes" id="UP000663868">
    <property type="component" value="Unassembled WGS sequence"/>
</dbReference>
<organism evidence="6 7">
    <name type="scientific">Adineta steineri</name>
    <dbReference type="NCBI Taxonomy" id="433720"/>
    <lineage>
        <taxon>Eukaryota</taxon>
        <taxon>Metazoa</taxon>
        <taxon>Spiralia</taxon>
        <taxon>Gnathifera</taxon>
        <taxon>Rotifera</taxon>
        <taxon>Eurotatoria</taxon>
        <taxon>Bdelloidea</taxon>
        <taxon>Adinetida</taxon>
        <taxon>Adinetidae</taxon>
        <taxon>Adineta</taxon>
    </lineage>
</organism>
<evidence type="ECO:0000256" key="1">
    <source>
        <dbReference type="ARBA" id="ARBA00004586"/>
    </source>
</evidence>
<evidence type="ECO:0000256" key="2">
    <source>
        <dbReference type="ARBA" id="ARBA00010617"/>
    </source>
</evidence>
<name>A0A820ASI2_9BILA</name>
<sequence length="325" mass="37623">MAFISFLLLFIIFVILIILIILICLVFKQWIIHCIQISQAYKNIPCLPSKLPILGDILTLPLDSYKFTKRVAEIYGYAKHKDLYCIWLGTYPLLAFFHPVGLEVSFFSGTKHITKSSDYMYVQPWLRTGLLTSAGTKWKNRRRILTPAFHDKDLLTNSVDIFNEQAAILIQRLACMKLDKEVNLYSYIASCALDIICEAAMGLNIGAQHQRNSEYVDAVLKLTDLILKRQRMPWMWPDFLFNLLPEGREHNRCLNIVHQFTKKVIDDRAQDFHANQIHGKRSAFLDLLLKQMHDEQLTLVDIQEEVDTFMFEGHDTTAASMNFTC</sequence>
<dbReference type="GO" id="GO:0004497">
    <property type="term" value="F:monooxygenase activity"/>
    <property type="evidence" value="ECO:0007669"/>
    <property type="project" value="InterPro"/>
</dbReference>
<dbReference type="InterPro" id="IPR001128">
    <property type="entry name" value="Cyt_P450"/>
</dbReference>
<evidence type="ECO:0000256" key="4">
    <source>
        <dbReference type="ARBA" id="ARBA00023136"/>
    </source>
</evidence>
<proteinExistence type="inferred from homology"/>
<dbReference type="InterPro" id="IPR036396">
    <property type="entry name" value="Cyt_P450_sf"/>
</dbReference>
<keyword evidence="5" id="KW-1133">Transmembrane helix</keyword>
<dbReference type="EMBL" id="CAJOBB010007495">
    <property type="protein sequence ID" value="CAF4187841.1"/>
    <property type="molecule type" value="Genomic_DNA"/>
</dbReference>
<dbReference type="PANTHER" id="PTHR24291">
    <property type="entry name" value="CYTOCHROME P450 FAMILY 4"/>
    <property type="match status" value="1"/>
</dbReference>
<reference evidence="6" key="1">
    <citation type="submission" date="2021-02" db="EMBL/GenBank/DDBJ databases">
        <authorList>
            <person name="Nowell W R."/>
        </authorList>
    </citation>
    <scope>NUCLEOTIDE SEQUENCE</scope>
</reference>
<dbReference type="AlphaFoldDB" id="A0A820ASI2"/>
<evidence type="ECO:0000313" key="6">
    <source>
        <dbReference type="EMBL" id="CAF4187841.1"/>
    </source>
</evidence>
<dbReference type="GO" id="GO:0020037">
    <property type="term" value="F:heme binding"/>
    <property type="evidence" value="ECO:0007669"/>
    <property type="project" value="InterPro"/>
</dbReference>
<dbReference type="PANTHER" id="PTHR24291:SF189">
    <property type="entry name" value="CYTOCHROME P450 4C3-RELATED"/>
    <property type="match status" value="1"/>
</dbReference>
<evidence type="ECO:0000256" key="3">
    <source>
        <dbReference type="ARBA" id="ARBA00022824"/>
    </source>
</evidence>
<comment type="subcellular location">
    <subcellularLocation>
        <location evidence="1">Endoplasmic reticulum membrane</location>
    </subcellularLocation>
</comment>
<feature type="transmembrane region" description="Helical" evidence="5">
    <location>
        <begin position="6"/>
        <end position="27"/>
    </location>
</feature>
<evidence type="ECO:0008006" key="8">
    <source>
        <dbReference type="Google" id="ProtNLM"/>
    </source>
</evidence>
<dbReference type="InterPro" id="IPR050196">
    <property type="entry name" value="Cytochrome_P450_Monoox"/>
</dbReference>
<protein>
    <recommendedName>
        <fullName evidence="8">Cytochrome P450</fullName>
    </recommendedName>
</protein>
<evidence type="ECO:0000313" key="7">
    <source>
        <dbReference type="Proteomes" id="UP000663868"/>
    </source>
</evidence>